<name>A0A1W6N208_9HYPH</name>
<evidence type="ECO:0000256" key="1">
    <source>
        <dbReference type="SAM" id="MobiDB-lite"/>
    </source>
</evidence>
<protein>
    <submittedName>
        <fullName evidence="2">Uncharacterized protein</fullName>
    </submittedName>
</protein>
<reference evidence="2 3" key="1">
    <citation type="submission" date="2017-02" db="EMBL/GenBank/DDBJ databases">
        <authorList>
            <person name="Peterson S.W."/>
        </authorList>
    </citation>
    <scope>NUCLEOTIDE SEQUENCE [LARGE SCALE GENOMIC DNA]</scope>
    <source>
        <strain evidence="2 3">S285</strain>
        <plasmid evidence="3">Plasmid p1</plasmid>
    </source>
</reference>
<feature type="compositionally biased region" description="Basic residues" evidence="1">
    <location>
        <begin position="1"/>
        <end position="14"/>
    </location>
</feature>
<dbReference type="KEGG" id="mbry:B1812_21680"/>
<keyword evidence="2" id="KW-0614">Plasmid</keyword>
<dbReference type="AlphaFoldDB" id="A0A1W6N208"/>
<dbReference type="Proteomes" id="UP000193978">
    <property type="component" value="Plasmid p1"/>
</dbReference>
<organism evidence="2 3">
    <name type="scientific">Methylocystis bryophila</name>
    <dbReference type="NCBI Taxonomy" id="655015"/>
    <lineage>
        <taxon>Bacteria</taxon>
        <taxon>Pseudomonadati</taxon>
        <taxon>Pseudomonadota</taxon>
        <taxon>Alphaproteobacteria</taxon>
        <taxon>Hyphomicrobiales</taxon>
        <taxon>Methylocystaceae</taxon>
        <taxon>Methylocystis</taxon>
    </lineage>
</organism>
<accession>A0A1W6N208</accession>
<dbReference type="EMBL" id="CP019949">
    <property type="protein sequence ID" value="ARN83894.1"/>
    <property type="molecule type" value="Genomic_DNA"/>
</dbReference>
<dbReference type="RefSeq" id="WP_085773917.1">
    <property type="nucleotide sequence ID" value="NZ_AP027150.1"/>
</dbReference>
<geneLocation type="plasmid" evidence="2 3">
    <name>p1</name>
</geneLocation>
<feature type="compositionally biased region" description="Polar residues" evidence="1">
    <location>
        <begin position="17"/>
        <end position="26"/>
    </location>
</feature>
<keyword evidence="3" id="KW-1185">Reference proteome</keyword>
<sequence length="261" mass="29678">MGHYIPHKRRKIRSTRSDCQSKNAAPSDTIERKLALRREAERLEGEGRRAARSLRALERRVERRSAVVDGASGRRRTAARLAGVAIISASLGLRTRALSIRRPPNSTPSELWEVDFTFENEQDFAFYFNDPMKPAEIDAIHLLRYAAPRIAEEIVTGSATAGADDRNNKAVLQLAESYANKLFKRSSLSEDDRQALATKIVGWFERTAVSRFECFHTELSNMVEVLMTRTRLSRRQCERILCGVYARREAPRLHIAKPLQV</sequence>
<evidence type="ECO:0000313" key="2">
    <source>
        <dbReference type="EMBL" id="ARN83894.1"/>
    </source>
</evidence>
<proteinExistence type="predicted"/>
<evidence type="ECO:0000313" key="3">
    <source>
        <dbReference type="Proteomes" id="UP000193978"/>
    </source>
</evidence>
<feature type="region of interest" description="Disordered" evidence="1">
    <location>
        <begin position="1"/>
        <end position="28"/>
    </location>
</feature>
<dbReference type="OrthoDB" id="8455090at2"/>
<gene>
    <name evidence="2" type="ORF">B1812_21680</name>
</gene>